<dbReference type="EMBL" id="JAHRIN010068835">
    <property type="protein sequence ID" value="MEQ2215759.1"/>
    <property type="molecule type" value="Genomic_DNA"/>
</dbReference>
<organism evidence="1 2">
    <name type="scientific">Xenoophorus captivus</name>
    <dbReference type="NCBI Taxonomy" id="1517983"/>
    <lineage>
        <taxon>Eukaryota</taxon>
        <taxon>Metazoa</taxon>
        <taxon>Chordata</taxon>
        <taxon>Craniata</taxon>
        <taxon>Vertebrata</taxon>
        <taxon>Euteleostomi</taxon>
        <taxon>Actinopterygii</taxon>
        <taxon>Neopterygii</taxon>
        <taxon>Teleostei</taxon>
        <taxon>Neoteleostei</taxon>
        <taxon>Acanthomorphata</taxon>
        <taxon>Ovalentaria</taxon>
        <taxon>Atherinomorphae</taxon>
        <taxon>Cyprinodontiformes</taxon>
        <taxon>Goodeidae</taxon>
        <taxon>Xenoophorus</taxon>
    </lineage>
</organism>
<accession>A0ABV0S648</accession>
<sequence>MRGAVGQVKREQAISFLTNANAPCCLLAGTPVWVSSLAQRVCGGGGATDLLRGLARVMDGCVAFGKLWDGVMTWGDRWSRGGDGTQTVLAGTERAAPSGDARGRRARWGVGRAGGAVQVPVELLRSCSMKTELRSEEADCGGVGVFGEVGTEADEGGSCSFSAMLRKVILCCRSLSRATGWPFRVPEVDVRTGRSPGDFREYVVFLG</sequence>
<protein>
    <submittedName>
        <fullName evidence="1">Uncharacterized protein</fullName>
    </submittedName>
</protein>
<comment type="caution">
    <text evidence="1">The sequence shown here is derived from an EMBL/GenBank/DDBJ whole genome shotgun (WGS) entry which is preliminary data.</text>
</comment>
<keyword evidence="2" id="KW-1185">Reference proteome</keyword>
<gene>
    <name evidence="1" type="ORF">XENOCAPTIV_005680</name>
</gene>
<reference evidence="1 2" key="1">
    <citation type="submission" date="2021-06" db="EMBL/GenBank/DDBJ databases">
        <authorList>
            <person name="Palmer J.M."/>
        </authorList>
    </citation>
    <scope>NUCLEOTIDE SEQUENCE [LARGE SCALE GENOMIC DNA]</scope>
    <source>
        <strain evidence="1 2">XC_2019</strain>
        <tissue evidence="1">Muscle</tissue>
    </source>
</reference>
<dbReference type="Proteomes" id="UP001434883">
    <property type="component" value="Unassembled WGS sequence"/>
</dbReference>
<evidence type="ECO:0000313" key="1">
    <source>
        <dbReference type="EMBL" id="MEQ2215759.1"/>
    </source>
</evidence>
<proteinExistence type="predicted"/>
<name>A0ABV0S648_9TELE</name>
<evidence type="ECO:0000313" key="2">
    <source>
        <dbReference type="Proteomes" id="UP001434883"/>
    </source>
</evidence>